<evidence type="ECO:0000259" key="3">
    <source>
        <dbReference type="PROSITE" id="PS50158"/>
    </source>
</evidence>
<proteinExistence type="predicted"/>
<evidence type="ECO:0000256" key="2">
    <source>
        <dbReference type="SAM" id="MobiDB-lite"/>
    </source>
</evidence>
<dbReference type="SMART" id="SM00343">
    <property type="entry name" value="ZnF_C2HC"/>
    <property type="match status" value="1"/>
</dbReference>
<dbReference type="GO" id="GO:0004190">
    <property type="term" value="F:aspartic-type endopeptidase activity"/>
    <property type="evidence" value="ECO:0007669"/>
    <property type="project" value="InterPro"/>
</dbReference>
<dbReference type="GO" id="GO:0008270">
    <property type="term" value="F:zinc ion binding"/>
    <property type="evidence" value="ECO:0007669"/>
    <property type="project" value="UniProtKB-KW"/>
</dbReference>
<gene>
    <name evidence="4" type="ORF">SNAT2548_LOCUS21243</name>
</gene>
<dbReference type="PROSITE" id="PS00141">
    <property type="entry name" value="ASP_PROTEASE"/>
    <property type="match status" value="1"/>
</dbReference>
<keyword evidence="1" id="KW-0479">Metal-binding</keyword>
<evidence type="ECO:0000313" key="5">
    <source>
        <dbReference type="Proteomes" id="UP000604046"/>
    </source>
</evidence>
<dbReference type="GO" id="GO:0006508">
    <property type="term" value="P:proteolysis"/>
    <property type="evidence" value="ECO:0007669"/>
    <property type="project" value="InterPro"/>
</dbReference>
<dbReference type="InterPro" id="IPR036875">
    <property type="entry name" value="Znf_CCHC_sf"/>
</dbReference>
<sequence length="834" mass="91370">MAQPPSASSETGGLPGMQLPWAAIPKFIPGSTDVTEYSRKMEFLAAMWPKEHLPLLAPRAALLCEGTAFKKLASLPPSKLQSTDDSGVKLLVSTLGGSWGKTVLEEKYDRFEKAIYGTVQKADETNDSYLARHDVHFEELVSQGVTLSEVRAYILLRQSQLSAEDRKKIVVEMGGTLDHTKVGASIRLLGSRFFSDLQGLRGSARNKTYDANITEETATDETERAYQATSSIPNSEEPETEIDGEYLEAMIAAEDQDALQVQAFEEELEGFFQETPDLQEALISYLDARNRLLQKKKARGFWPVSSSKGGKSHRGFKGKGRGKSAAQNQLLARIARSTCRACGERGHWRAECPKYGKPGSMSNKGEATTTFADVPEDSLAAASSQDGQTTEVFTSVPADALSLEEALVAKVLAQADSGETSPADASGVPQQRAACAWRSKRAAPPMQVPHSSAHALLSSGSVEAILDTGASRCVMGKSLVSTFLSQLSDVVRDQVKVTQSAVRFRFGNNQTLVSERRILIPLRTANSSILWLGIEVVPGGTPLLLSKKAIKQLGGVIDTTADVCHLKRLQKKLQLRTGPTGLYMVDLARLCEESSQELQCHIVREDCFDETPQIRICMSTDQFRLSPRFPIALTPRVPCIMAMSKAKASPQSNLGARFARLQDPAMNYTMAEIENLSVETLGEFKIDFGRTMKGRTYMEVAETEKDWVKWCCDHLAKSEKRCHQVFMIFIEKYIEAAEETEATLLYATEPSNVPVHPSPRTPSLMQPASKAAPKRAPQPSEPSQDQWDVVSTTEGPSVITEQVNSLTSRMNQMENVMQQVLGAVQALHAQSQAA</sequence>
<dbReference type="OrthoDB" id="425962at2759"/>
<feature type="region of interest" description="Disordered" evidence="2">
    <location>
        <begin position="303"/>
        <end position="322"/>
    </location>
</feature>
<reference evidence="4" key="1">
    <citation type="submission" date="2021-02" db="EMBL/GenBank/DDBJ databases">
        <authorList>
            <person name="Dougan E. K."/>
            <person name="Rhodes N."/>
            <person name="Thang M."/>
            <person name="Chan C."/>
        </authorList>
    </citation>
    <scope>NUCLEOTIDE SEQUENCE</scope>
</reference>
<name>A0A812QE16_9DINO</name>
<dbReference type="InterPro" id="IPR001969">
    <property type="entry name" value="Aspartic_peptidase_AS"/>
</dbReference>
<dbReference type="EMBL" id="CAJNDS010002242">
    <property type="protein sequence ID" value="CAE7389697.1"/>
    <property type="molecule type" value="Genomic_DNA"/>
</dbReference>
<keyword evidence="5" id="KW-1185">Reference proteome</keyword>
<feature type="region of interest" description="Disordered" evidence="2">
    <location>
        <begin position="750"/>
        <end position="795"/>
    </location>
</feature>
<comment type="caution">
    <text evidence="4">The sequence shown here is derived from an EMBL/GenBank/DDBJ whole genome shotgun (WGS) entry which is preliminary data.</text>
</comment>
<keyword evidence="1" id="KW-0862">Zinc</keyword>
<accession>A0A812QE16</accession>
<feature type="domain" description="CCHC-type" evidence="3">
    <location>
        <begin position="339"/>
        <end position="354"/>
    </location>
</feature>
<dbReference type="Gene3D" id="4.10.60.10">
    <property type="entry name" value="Zinc finger, CCHC-type"/>
    <property type="match status" value="1"/>
</dbReference>
<dbReference type="PROSITE" id="PS50158">
    <property type="entry name" value="ZF_CCHC"/>
    <property type="match status" value="1"/>
</dbReference>
<dbReference type="Pfam" id="PF00098">
    <property type="entry name" value="zf-CCHC"/>
    <property type="match status" value="1"/>
</dbReference>
<feature type="compositionally biased region" description="Basic residues" evidence="2">
    <location>
        <begin position="310"/>
        <end position="322"/>
    </location>
</feature>
<dbReference type="InterPro" id="IPR001878">
    <property type="entry name" value="Znf_CCHC"/>
</dbReference>
<keyword evidence="1" id="KW-0863">Zinc-finger</keyword>
<feature type="region of interest" description="Disordered" evidence="2">
    <location>
        <begin position="219"/>
        <end position="240"/>
    </location>
</feature>
<feature type="compositionally biased region" description="Polar residues" evidence="2">
    <location>
        <begin position="781"/>
        <end position="795"/>
    </location>
</feature>
<organism evidence="4 5">
    <name type="scientific">Symbiodinium natans</name>
    <dbReference type="NCBI Taxonomy" id="878477"/>
    <lineage>
        <taxon>Eukaryota</taxon>
        <taxon>Sar</taxon>
        <taxon>Alveolata</taxon>
        <taxon>Dinophyceae</taxon>
        <taxon>Suessiales</taxon>
        <taxon>Symbiodiniaceae</taxon>
        <taxon>Symbiodinium</taxon>
    </lineage>
</organism>
<evidence type="ECO:0000313" key="4">
    <source>
        <dbReference type="EMBL" id="CAE7389697.1"/>
    </source>
</evidence>
<dbReference type="AlphaFoldDB" id="A0A812QE16"/>
<protein>
    <recommendedName>
        <fullName evidence="3">CCHC-type domain-containing protein</fullName>
    </recommendedName>
</protein>
<evidence type="ECO:0000256" key="1">
    <source>
        <dbReference type="PROSITE-ProRule" id="PRU00047"/>
    </source>
</evidence>
<dbReference type="Proteomes" id="UP000604046">
    <property type="component" value="Unassembled WGS sequence"/>
</dbReference>
<dbReference type="GO" id="GO:0003676">
    <property type="term" value="F:nucleic acid binding"/>
    <property type="evidence" value="ECO:0007669"/>
    <property type="project" value="InterPro"/>
</dbReference>
<dbReference type="SUPFAM" id="SSF57756">
    <property type="entry name" value="Retrovirus zinc finger-like domains"/>
    <property type="match status" value="1"/>
</dbReference>